<evidence type="ECO:0000313" key="2">
    <source>
        <dbReference type="EMBL" id="NRF68299.1"/>
    </source>
</evidence>
<sequence>MKRSLLVLILAALLGGCATPLPRAGWQRCELFFGFAIPGGGEVSAGDWQAFVDGEVTPRFPQGLTVLPAQGQWRNAAGHVEREPSRVLVLLLPDDDAGASARIDELRSRYRERFRQEAVGRACTAAQVVF</sequence>
<feature type="chain" id="PRO_5045696971" evidence="1">
    <location>
        <begin position="24"/>
        <end position="130"/>
    </location>
</feature>
<dbReference type="RefSeq" id="WP_173123825.1">
    <property type="nucleotide sequence ID" value="NZ_JABRWJ010000004.1"/>
</dbReference>
<evidence type="ECO:0000313" key="3">
    <source>
        <dbReference type="Proteomes" id="UP000737171"/>
    </source>
</evidence>
<evidence type="ECO:0000256" key="1">
    <source>
        <dbReference type="SAM" id="SignalP"/>
    </source>
</evidence>
<comment type="caution">
    <text evidence="2">The sequence shown here is derived from an EMBL/GenBank/DDBJ whole genome shotgun (WGS) entry which is preliminary data.</text>
</comment>
<reference evidence="2 3" key="1">
    <citation type="submission" date="2020-05" db="EMBL/GenBank/DDBJ databases">
        <title>Aquincola sp. isolate from soil.</title>
        <authorList>
            <person name="Han J."/>
            <person name="Kim D.-U."/>
        </authorList>
    </citation>
    <scope>NUCLEOTIDE SEQUENCE [LARGE SCALE GENOMIC DNA]</scope>
    <source>
        <strain evidence="2 3">S2</strain>
    </source>
</reference>
<dbReference type="InterPro" id="IPR021957">
    <property type="entry name" value="DUF3574"/>
</dbReference>
<dbReference type="Pfam" id="PF12098">
    <property type="entry name" value="DUF3574"/>
    <property type="match status" value="1"/>
</dbReference>
<keyword evidence="3" id="KW-1185">Reference proteome</keyword>
<feature type="signal peptide" evidence="1">
    <location>
        <begin position="1"/>
        <end position="23"/>
    </location>
</feature>
<protein>
    <submittedName>
        <fullName evidence="2">DUF3574 domain-containing protein</fullName>
    </submittedName>
</protein>
<organism evidence="2 3">
    <name type="scientific">Pseudaquabacterium terrae</name>
    <dbReference type="NCBI Taxonomy" id="2732868"/>
    <lineage>
        <taxon>Bacteria</taxon>
        <taxon>Pseudomonadati</taxon>
        <taxon>Pseudomonadota</taxon>
        <taxon>Betaproteobacteria</taxon>
        <taxon>Burkholderiales</taxon>
        <taxon>Sphaerotilaceae</taxon>
        <taxon>Pseudaquabacterium</taxon>
    </lineage>
</organism>
<keyword evidence="1" id="KW-0732">Signal</keyword>
<dbReference type="Proteomes" id="UP000737171">
    <property type="component" value="Unassembled WGS sequence"/>
</dbReference>
<gene>
    <name evidence="2" type="ORF">HLB44_15000</name>
</gene>
<proteinExistence type="predicted"/>
<name>A0ABX2EI51_9BURK</name>
<dbReference type="EMBL" id="JABRWJ010000004">
    <property type="protein sequence ID" value="NRF68299.1"/>
    <property type="molecule type" value="Genomic_DNA"/>
</dbReference>
<dbReference type="PROSITE" id="PS51257">
    <property type="entry name" value="PROKAR_LIPOPROTEIN"/>
    <property type="match status" value="1"/>
</dbReference>
<accession>A0ABX2EI51</accession>